<proteinExistence type="predicted"/>
<gene>
    <name evidence="2" type="ORF">PITCH_A330048</name>
</gene>
<accession>A0A445MZD0</accession>
<protein>
    <recommendedName>
        <fullName evidence="3">Lipoprotein</fullName>
    </recommendedName>
</protein>
<sequence length="235" mass="26719">MRRYAVLILFALFLASGCATQKSWVYSANSYGEASNQINKSVVVLPFQDARPNINSNYWAMYLIPVMPFGWQTLNVPEGQPMHIFSGLWTNYKPTEDYPKALAEELTNSRLFKEAYFDFKKGDSGCVVKGKILTTRYSGKMITYGLSAYGPLLWFVGFPAGTVANELSVELSLVDTQSDNVLFTNTYTAPEYSRVGWLYVMPNEFNYPTMLKDLYKKFIEDVRGRLSEISTNLNE</sequence>
<evidence type="ECO:0000313" key="2">
    <source>
        <dbReference type="EMBL" id="SPD74783.1"/>
    </source>
</evidence>
<dbReference type="AlphaFoldDB" id="A0A445MZD0"/>
<dbReference type="EMBL" id="OJIN01000174">
    <property type="protein sequence ID" value="SPD74783.1"/>
    <property type="molecule type" value="Genomic_DNA"/>
</dbReference>
<evidence type="ECO:0000256" key="1">
    <source>
        <dbReference type="SAM" id="SignalP"/>
    </source>
</evidence>
<feature type="chain" id="PRO_5019281487" description="Lipoprotein" evidence="1">
    <location>
        <begin position="22"/>
        <end position="235"/>
    </location>
</feature>
<feature type="signal peptide" evidence="1">
    <location>
        <begin position="1"/>
        <end position="21"/>
    </location>
</feature>
<dbReference type="PROSITE" id="PS51257">
    <property type="entry name" value="PROKAR_LIPOPROTEIN"/>
    <property type="match status" value="1"/>
</dbReference>
<keyword evidence="1" id="KW-0732">Signal</keyword>
<evidence type="ECO:0008006" key="3">
    <source>
        <dbReference type="Google" id="ProtNLM"/>
    </source>
</evidence>
<reference evidence="2" key="1">
    <citation type="submission" date="2018-01" db="EMBL/GenBank/DDBJ databases">
        <authorList>
            <person name="Regsiter A."/>
            <person name="William W."/>
        </authorList>
    </citation>
    <scope>NUCLEOTIDE SEQUENCE</scope>
    <source>
        <strain evidence="2">TRIP AH-1</strain>
    </source>
</reference>
<name>A0A445MZD0_9BACT</name>
<organism evidence="2">
    <name type="scientific">uncultured Desulfobacterium sp</name>
    <dbReference type="NCBI Taxonomy" id="201089"/>
    <lineage>
        <taxon>Bacteria</taxon>
        <taxon>Pseudomonadati</taxon>
        <taxon>Thermodesulfobacteriota</taxon>
        <taxon>Desulfobacteria</taxon>
        <taxon>Desulfobacterales</taxon>
        <taxon>Desulfobacteriaceae</taxon>
        <taxon>Desulfobacterium</taxon>
        <taxon>environmental samples</taxon>
    </lineage>
</organism>